<proteinExistence type="predicted"/>
<reference evidence="2 4" key="1">
    <citation type="journal article" date="2014" name="Genome Biol. Evol.">
        <title>The genome of the myxosporean Thelohanellus kitauei shows adaptations to nutrient acquisition within its fish host.</title>
        <authorList>
            <person name="Yang Y."/>
            <person name="Xiong J."/>
            <person name="Zhou Z."/>
            <person name="Huo F."/>
            <person name="Miao W."/>
            <person name="Ran C."/>
            <person name="Liu Y."/>
            <person name="Zhang J."/>
            <person name="Feng J."/>
            <person name="Wang M."/>
            <person name="Wang M."/>
            <person name="Wang L."/>
            <person name="Yao B."/>
        </authorList>
    </citation>
    <scope>NUCLEOTIDE SEQUENCE [LARGE SCALE GENOMIC DNA]</scope>
    <source>
        <strain evidence="2">Wuqing</strain>
    </source>
</reference>
<name>A0A0C2MCA0_THEKT</name>
<feature type="transmembrane region" description="Helical" evidence="1">
    <location>
        <begin position="105"/>
        <end position="123"/>
    </location>
</feature>
<protein>
    <submittedName>
        <fullName evidence="2">Uncharacterized protein</fullName>
    </submittedName>
</protein>
<dbReference type="Proteomes" id="UP000031668">
    <property type="component" value="Unassembled WGS sequence"/>
</dbReference>
<organism evidence="2 4">
    <name type="scientific">Thelohanellus kitauei</name>
    <name type="common">Myxosporean</name>
    <dbReference type="NCBI Taxonomy" id="669202"/>
    <lineage>
        <taxon>Eukaryota</taxon>
        <taxon>Metazoa</taxon>
        <taxon>Cnidaria</taxon>
        <taxon>Myxozoa</taxon>
        <taxon>Myxosporea</taxon>
        <taxon>Bivalvulida</taxon>
        <taxon>Platysporina</taxon>
        <taxon>Myxobolidae</taxon>
        <taxon>Thelohanellus</taxon>
    </lineage>
</organism>
<keyword evidence="4" id="KW-1185">Reference proteome</keyword>
<sequence>MSSTEDQNNTSLKSDTSVLSVHAINTEFNTSYATISSTQAASTGVNNSGKSFYYAQGQNTDIVPSEAYILSTRVLFTEGPKIDTPNSSTREANVENLEYDSDNKVLWYVSAGCFFFILFVALFKKWMNCLIIKGCFLSYQLG</sequence>
<evidence type="ECO:0000256" key="1">
    <source>
        <dbReference type="SAM" id="Phobius"/>
    </source>
</evidence>
<evidence type="ECO:0000313" key="4">
    <source>
        <dbReference type="Proteomes" id="UP000031668"/>
    </source>
</evidence>
<accession>A0A0C2MCA0</accession>
<dbReference type="EMBL" id="JWZT01004151">
    <property type="protein sequence ID" value="KII64641.1"/>
    <property type="molecule type" value="Genomic_DNA"/>
</dbReference>
<evidence type="ECO:0000313" key="3">
    <source>
        <dbReference type="EMBL" id="KII67313.1"/>
    </source>
</evidence>
<keyword evidence="1" id="KW-0472">Membrane</keyword>
<dbReference type="EMBL" id="JWZT01003251">
    <property type="protein sequence ID" value="KII67313.1"/>
    <property type="molecule type" value="Genomic_DNA"/>
</dbReference>
<keyword evidence="1" id="KW-0812">Transmembrane</keyword>
<keyword evidence="1" id="KW-1133">Transmembrane helix</keyword>
<dbReference type="AlphaFoldDB" id="A0A0C2MCA0"/>
<comment type="caution">
    <text evidence="2">The sequence shown here is derived from an EMBL/GenBank/DDBJ whole genome shotgun (WGS) entry which is preliminary data.</text>
</comment>
<evidence type="ECO:0000313" key="2">
    <source>
        <dbReference type="EMBL" id="KII64641.1"/>
    </source>
</evidence>
<gene>
    <name evidence="3" type="ORF">RF11_07736</name>
    <name evidence="2" type="ORF">RF11_11126</name>
</gene>